<evidence type="ECO:0000256" key="7">
    <source>
        <dbReference type="SAM" id="MobiDB-lite"/>
    </source>
</evidence>
<dbReference type="PANTHER" id="PTHR22726:SF24">
    <property type="entry name" value="M48 FAMILY METALLOPEPTIDASE"/>
    <property type="match status" value="1"/>
</dbReference>
<comment type="cofactor">
    <cofactor evidence="1">
        <name>Zn(2+)</name>
        <dbReference type="ChEBI" id="CHEBI:29105"/>
    </cofactor>
</comment>
<evidence type="ECO:0000259" key="9">
    <source>
        <dbReference type="Pfam" id="PF01435"/>
    </source>
</evidence>
<evidence type="ECO:0000256" key="2">
    <source>
        <dbReference type="ARBA" id="ARBA00022670"/>
    </source>
</evidence>
<evidence type="ECO:0000256" key="1">
    <source>
        <dbReference type="ARBA" id="ARBA00001947"/>
    </source>
</evidence>
<evidence type="ECO:0000256" key="6">
    <source>
        <dbReference type="ARBA" id="ARBA00023049"/>
    </source>
</evidence>
<gene>
    <name evidence="10" type="ORF">JYP50_03440</name>
</gene>
<feature type="domain" description="Peptidase M48" evidence="9">
    <location>
        <begin position="64"/>
        <end position="251"/>
    </location>
</feature>
<feature type="signal peptide" evidence="8">
    <location>
        <begin position="1"/>
        <end position="18"/>
    </location>
</feature>
<feature type="chain" id="PRO_5036998583" evidence="8">
    <location>
        <begin position="19"/>
        <end position="484"/>
    </location>
</feature>
<keyword evidence="6 10" id="KW-0482">Metalloprotease</keyword>
<keyword evidence="5" id="KW-0862">Zinc</keyword>
<dbReference type="InterPro" id="IPR001915">
    <property type="entry name" value="Peptidase_M48"/>
</dbReference>
<evidence type="ECO:0000256" key="8">
    <source>
        <dbReference type="SAM" id="SignalP"/>
    </source>
</evidence>
<dbReference type="GO" id="GO:0051603">
    <property type="term" value="P:proteolysis involved in protein catabolic process"/>
    <property type="evidence" value="ECO:0007669"/>
    <property type="project" value="TreeGrafter"/>
</dbReference>
<dbReference type="AlphaFoldDB" id="A0A939IKN5"/>
<dbReference type="RefSeq" id="WP_206559072.1">
    <property type="nucleotide sequence ID" value="NZ_JAFKCZ010000002.1"/>
</dbReference>
<keyword evidence="4" id="KW-0378">Hydrolase</keyword>
<dbReference type="Gene3D" id="3.30.2010.10">
    <property type="entry name" value="Metalloproteases ('zincins'), catalytic domain"/>
    <property type="match status" value="1"/>
</dbReference>
<keyword evidence="3" id="KW-0479">Metal-binding</keyword>
<evidence type="ECO:0000256" key="3">
    <source>
        <dbReference type="ARBA" id="ARBA00022723"/>
    </source>
</evidence>
<dbReference type="InterPro" id="IPR051156">
    <property type="entry name" value="Mito/Outer_Membr_Metalloprot"/>
</dbReference>
<dbReference type="EMBL" id="JAFKCZ010000002">
    <property type="protein sequence ID" value="MBN7795630.1"/>
    <property type="molecule type" value="Genomic_DNA"/>
</dbReference>
<evidence type="ECO:0000313" key="11">
    <source>
        <dbReference type="Proteomes" id="UP000664303"/>
    </source>
</evidence>
<dbReference type="GO" id="GO:0016020">
    <property type="term" value="C:membrane"/>
    <property type="evidence" value="ECO:0007669"/>
    <property type="project" value="TreeGrafter"/>
</dbReference>
<reference evidence="10" key="1">
    <citation type="submission" date="2021-02" db="EMBL/GenBank/DDBJ databases">
        <title>PHA producing bacteria isolated from coastal sediment in Guangdong, Shenzhen.</title>
        <authorList>
            <person name="Zheng W."/>
            <person name="Yu S."/>
            <person name="Huang Y."/>
        </authorList>
    </citation>
    <scope>NUCLEOTIDE SEQUENCE</scope>
    <source>
        <strain evidence="10">TN14-10</strain>
    </source>
</reference>
<accession>A0A939IKN5</accession>
<keyword evidence="2" id="KW-0645">Protease</keyword>
<organism evidence="10 11">
    <name type="scientific">Parahaliea mediterranea</name>
    <dbReference type="NCBI Taxonomy" id="651086"/>
    <lineage>
        <taxon>Bacteria</taxon>
        <taxon>Pseudomonadati</taxon>
        <taxon>Pseudomonadota</taxon>
        <taxon>Gammaproteobacteria</taxon>
        <taxon>Cellvibrionales</taxon>
        <taxon>Halieaceae</taxon>
        <taxon>Parahaliea</taxon>
    </lineage>
</organism>
<dbReference type="GO" id="GO:0004222">
    <property type="term" value="F:metalloendopeptidase activity"/>
    <property type="evidence" value="ECO:0007669"/>
    <property type="project" value="InterPro"/>
</dbReference>
<dbReference type="PROSITE" id="PS51257">
    <property type="entry name" value="PROKAR_LIPOPROTEIN"/>
    <property type="match status" value="1"/>
</dbReference>
<evidence type="ECO:0000256" key="4">
    <source>
        <dbReference type="ARBA" id="ARBA00022801"/>
    </source>
</evidence>
<name>A0A939IKN5_9GAMM</name>
<evidence type="ECO:0000313" key="10">
    <source>
        <dbReference type="EMBL" id="MBN7795630.1"/>
    </source>
</evidence>
<protein>
    <submittedName>
        <fullName evidence="10">M48 family metalloprotease</fullName>
    </submittedName>
</protein>
<dbReference type="Proteomes" id="UP000664303">
    <property type="component" value="Unassembled WGS sequence"/>
</dbReference>
<proteinExistence type="predicted"/>
<dbReference type="PANTHER" id="PTHR22726">
    <property type="entry name" value="METALLOENDOPEPTIDASE OMA1"/>
    <property type="match status" value="1"/>
</dbReference>
<keyword evidence="8" id="KW-0732">Signal</keyword>
<dbReference type="Pfam" id="PF01435">
    <property type="entry name" value="Peptidase_M48"/>
    <property type="match status" value="1"/>
</dbReference>
<evidence type="ECO:0000256" key="5">
    <source>
        <dbReference type="ARBA" id="ARBA00022833"/>
    </source>
</evidence>
<dbReference type="GO" id="GO:0046872">
    <property type="term" value="F:metal ion binding"/>
    <property type="evidence" value="ECO:0007669"/>
    <property type="project" value="UniProtKB-KW"/>
</dbReference>
<sequence>MSRFPSAALLLAASLALAGCASSSSSGGSGPVVTAGGREIVIDDESDELYAKMMEQGAAYDDPELQAYVERIGQLLVAHSDAPDDTFIFTVIDSPDINAFATPGGYIYVNRGLLAYLDSEAELAGVLSHEIAHVTANHHGRQKSGRITNQVLATTAYILTGSGDLADASSMYGQELLSGFGREHELEADGLGAEYMHKAGYDAEELLDVIGVLKDQEQYQRVRARSSGKPSGTYHGLYATHPRNDQRLQTVVRKANELGYDDRAPDPVMPGEFKQRMDGLVFGPSIQGQKDDDRYYHNKLAFTFAHPPGWTVNTGSSAIVANAPDGDASLTLTIARRDPTKNAEQELRERARGDLGDGRELEQAGLTGYSAVASEGGVSKRLAVIDYNGLNYLFEGAASDFAASDKTLLEIIESFRPLLDRERQSGTPMYVRYIQAPRGATYASLASSIRIPDAETQLRLLNGQYPRGEPRTGDWIKVIQPAPR</sequence>
<comment type="caution">
    <text evidence="10">The sequence shown here is derived from an EMBL/GenBank/DDBJ whole genome shotgun (WGS) entry which is preliminary data.</text>
</comment>
<keyword evidence="11" id="KW-1185">Reference proteome</keyword>
<feature type="region of interest" description="Disordered" evidence="7">
    <location>
        <begin position="222"/>
        <end position="242"/>
    </location>
</feature>